<feature type="region of interest" description="Disordered" evidence="1">
    <location>
        <begin position="129"/>
        <end position="166"/>
    </location>
</feature>
<evidence type="ECO:0000313" key="3">
    <source>
        <dbReference type="EMBL" id="CAI4010708.1"/>
    </source>
</evidence>
<dbReference type="PANTHER" id="PTHR45774">
    <property type="entry name" value="BTB/POZ DOMAIN-CONTAINING"/>
    <property type="match status" value="1"/>
</dbReference>
<dbReference type="Pfam" id="PF00651">
    <property type="entry name" value="BTB"/>
    <property type="match status" value="1"/>
</dbReference>
<evidence type="ECO:0000259" key="2">
    <source>
        <dbReference type="SMART" id="SM00225"/>
    </source>
</evidence>
<reference evidence="4" key="2">
    <citation type="submission" date="2024-04" db="EMBL/GenBank/DDBJ databases">
        <authorList>
            <person name="Chen Y."/>
            <person name="Shah S."/>
            <person name="Dougan E. K."/>
            <person name="Thang M."/>
            <person name="Chan C."/>
        </authorList>
    </citation>
    <scope>NUCLEOTIDE SEQUENCE [LARGE SCALE GENOMIC DNA]</scope>
</reference>
<dbReference type="SUPFAM" id="SSF54695">
    <property type="entry name" value="POZ domain"/>
    <property type="match status" value="1"/>
</dbReference>
<proteinExistence type="predicted"/>
<dbReference type="Gene3D" id="1.25.40.420">
    <property type="match status" value="1"/>
</dbReference>
<dbReference type="EMBL" id="CAMXCT030004890">
    <property type="protein sequence ID" value="CAL4798020.1"/>
    <property type="molecule type" value="Genomic_DNA"/>
</dbReference>
<gene>
    <name evidence="3" type="ORF">C1SCF055_LOCUS35950</name>
</gene>
<dbReference type="OrthoDB" id="6072904at2759"/>
<evidence type="ECO:0000313" key="4">
    <source>
        <dbReference type="EMBL" id="CAL1164083.1"/>
    </source>
</evidence>
<protein>
    <submittedName>
        <fullName evidence="5">BTB/POZ domain-containing protein 1</fullName>
    </submittedName>
</protein>
<feature type="compositionally biased region" description="Low complexity" evidence="1">
    <location>
        <begin position="146"/>
        <end position="159"/>
    </location>
</feature>
<dbReference type="Pfam" id="PF07707">
    <property type="entry name" value="BACK"/>
    <property type="match status" value="1"/>
</dbReference>
<dbReference type="Proteomes" id="UP001152797">
    <property type="component" value="Unassembled WGS sequence"/>
</dbReference>
<keyword evidence="6" id="KW-1185">Reference proteome</keyword>
<dbReference type="InterPro" id="IPR011705">
    <property type="entry name" value="BACK"/>
</dbReference>
<feature type="compositionally biased region" description="Low complexity" evidence="1">
    <location>
        <begin position="557"/>
        <end position="580"/>
    </location>
</feature>
<evidence type="ECO:0000256" key="1">
    <source>
        <dbReference type="SAM" id="MobiDB-lite"/>
    </source>
</evidence>
<reference evidence="3" key="1">
    <citation type="submission" date="2022-10" db="EMBL/GenBank/DDBJ databases">
        <authorList>
            <person name="Chen Y."/>
            <person name="Dougan E. K."/>
            <person name="Chan C."/>
            <person name="Rhodes N."/>
            <person name="Thang M."/>
        </authorList>
    </citation>
    <scope>NUCLEOTIDE SEQUENCE</scope>
</reference>
<evidence type="ECO:0000313" key="5">
    <source>
        <dbReference type="EMBL" id="CAL4798020.1"/>
    </source>
</evidence>
<dbReference type="GO" id="GO:0005829">
    <property type="term" value="C:cytosol"/>
    <property type="evidence" value="ECO:0007669"/>
    <property type="project" value="TreeGrafter"/>
</dbReference>
<dbReference type="Gene3D" id="3.30.710.10">
    <property type="entry name" value="Potassium Channel Kv1.1, Chain A"/>
    <property type="match status" value="1"/>
</dbReference>
<dbReference type="PANTHER" id="PTHR45774:SF4">
    <property type="entry name" value="AXUNDEAD, ISOFORM F"/>
    <property type="match status" value="1"/>
</dbReference>
<dbReference type="EMBL" id="CAMXCT020004890">
    <property type="protein sequence ID" value="CAL1164083.1"/>
    <property type="molecule type" value="Genomic_DNA"/>
</dbReference>
<name>A0A9P1GF25_9DINO</name>
<accession>A0A9P1GF25</accession>
<sequence>MECQTLIDVIQSPFCWHQQSWKQHEATCGQTCLTEQTTRCTSSTVDVFSGNLEAQLLRKRGISQHQPYMFKALEERIEEEIVSGSVSDVFFGVGPDEETHLFSSRANLAMASPVFHAMFFGPQWHKEAGRQTPRKQRWDHDGNQTSSAPSSPKSRAAAPTDPWDKCSPRTYVTEQLQFRPGQHHYVAVPDIEPSAFHCMLRYVHHLDPLLCLDNAMQVYRAADKYQIFGLLEACGTFIDEHVDPSNVTQVLTLFDVACRMGLERYSHTFLQILEQLSRVQTRQVLQAKEFLELHSVSLATLLGSDGLCVHEELLWTAIRSWAEVRAMYKEQSAEPEATGYVAENKPTTVAASELVPSWQDAIRPLRHLIRFPAMSAAFFAKEISKSGVLSHQEVVEIFGFLAQKAEKGGLANLEPDSADEDDVRVGGVYRADSRIPRLGWCMAPGQSEPMLSEEFGLTEGRELMTSVGPSVVVDGRGLSASSWGSSVILAGPGTGFHLAFGTRGFNSGRHAWTISWRPMDCRQPALGRSRCSRGGAAGIARDIDGLSDAPRPVVERTTSASAASASNGSTAATNTGTGQATKAAAVTVPLSRGSVPLPASMAAGASPASGTEEPSARFLDWPSCIVFGVKRDVVTEGRYVAWEEDLSSTDVIRFSIVLDFPSRTITYIADRGERCWSAALTHDGPVYPVIAASGPHFFSIQYGCHV</sequence>
<feature type="region of interest" description="Disordered" evidence="1">
    <location>
        <begin position="541"/>
        <end position="580"/>
    </location>
</feature>
<evidence type="ECO:0000313" key="6">
    <source>
        <dbReference type="Proteomes" id="UP001152797"/>
    </source>
</evidence>
<comment type="caution">
    <text evidence="3">The sequence shown here is derived from an EMBL/GenBank/DDBJ whole genome shotgun (WGS) entry which is preliminary data.</text>
</comment>
<dbReference type="InterPro" id="IPR011333">
    <property type="entry name" value="SKP1/BTB/POZ_sf"/>
</dbReference>
<dbReference type="SMART" id="SM00225">
    <property type="entry name" value="BTB"/>
    <property type="match status" value="1"/>
</dbReference>
<organism evidence="3">
    <name type="scientific">Cladocopium goreaui</name>
    <dbReference type="NCBI Taxonomy" id="2562237"/>
    <lineage>
        <taxon>Eukaryota</taxon>
        <taxon>Sar</taxon>
        <taxon>Alveolata</taxon>
        <taxon>Dinophyceae</taxon>
        <taxon>Suessiales</taxon>
        <taxon>Symbiodiniaceae</taxon>
        <taxon>Cladocopium</taxon>
    </lineage>
</organism>
<feature type="domain" description="BTB" evidence="2">
    <location>
        <begin position="87"/>
        <end position="242"/>
    </location>
</feature>
<dbReference type="AlphaFoldDB" id="A0A9P1GF25"/>
<dbReference type="EMBL" id="CAMXCT010004890">
    <property type="protein sequence ID" value="CAI4010708.1"/>
    <property type="molecule type" value="Genomic_DNA"/>
</dbReference>
<dbReference type="InterPro" id="IPR000210">
    <property type="entry name" value="BTB/POZ_dom"/>
</dbReference>